<keyword evidence="2" id="KW-0539">Nucleus</keyword>
<feature type="compositionally biased region" description="Polar residues" evidence="7">
    <location>
        <begin position="1"/>
        <end position="28"/>
    </location>
</feature>
<evidence type="ECO:0000256" key="5">
    <source>
        <dbReference type="ARBA" id="ARBA00072430"/>
    </source>
</evidence>
<feature type="region of interest" description="Disordered" evidence="7">
    <location>
        <begin position="216"/>
        <end position="249"/>
    </location>
</feature>
<dbReference type="CDD" id="cd22906">
    <property type="entry name" value="HFD_DRAP1"/>
    <property type="match status" value="1"/>
</dbReference>
<comment type="caution">
    <text evidence="9">The sequence shown here is derived from an EMBL/GenBank/DDBJ whole genome shotgun (WGS) entry which is preliminary data.</text>
</comment>
<dbReference type="Proteomes" id="UP001152607">
    <property type="component" value="Unassembled WGS sequence"/>
</dbReference>
<proteinExistence type="inferred from homology"/>
<evidence type="ECO:0000256" key="3">
    <source>
        <dbReference type="ARBA" id="ARBA00061393"/>
    </source>
</evidence>
<accession>A0A9W4UL90</accession>
<evidence type="ECO:0000313" key="10">
    <source>
        <dbReference type="Proteomes" id="UP001152607"/>
    </source>
</evidence>
<dbReference type="AlphaFoldDB" id="A0A9W4UL90"/>
<evidence type="ECO:0000259" key="8">
    <source>
        <dbReference type="Pfam" id="PF00808"/>
    </source>
</evidence>
<dbReference type="Pfam" id="PF00808">
    <property type="entry name" value="CBFD_NFYB_HMF"/>
    <property type="match status" value="1"/>
</dbReference>
<keyword evidence="10" id="KW-1185">Reference proteome</keyword>
<feature type="region of interest" description="Disordered" evidence="7">
    <location>
        <begin position="1"/>
        <end position="125"/>
    </location>
</feature>
<evidence type="ECO:0000256" key="1">
    <source>
        <dbReference type="ARBA" id="ARBA00004123"/>
    </source>
</evidence>
<dbReference type="GO" id="GO:0016251">
    <property type="term" value="F:RNA polymerase II general transcription initiation factor activity"/>
    <property type="evidence" value="ECO:0007669"/>
    <property type="project" value="TreeGrafter"/>
</dbReference>
<dbReference type="InterPro" id="IPR009072">
    <property type="entry name" value="Histone-fold"/>
</dbReference>
<dbReference type="GO" id="GO:0017054">
    <property type="term" value="C:negative cofactor 2 complex"/>
    <property type="evidence" value="ECO:0007669"/>
    <property type="project" value="TreeGrafter"/>
</dbReference>
<evidence type="ECO:0000256" key="2">
    <source>
        <dbReference type="ARBA" id="ARBA00023242"/>
    </source>
</evidence>
<dbReference type="GO" id="GO:0046982">
    <property type="term" value="F:protein heterodimerization activity"/>
    <property type="evidence" value="ECO:0007669"/>
    <property type="project" value="InterPro"/>
</dbReference>
<protein>
    <recommendedName>
        <fullName evidence="5">NCT transcriptional regulatory complex subunit A</fullName>
    </recommendedName>
    <alternativeName>
        <fullName evidence="6">Negative cofactor 2 AB</fullName>
    </alternativeName>
</protein>
<sequence length="249" mass="26917">MQAADATSNWAPQSPDLSGDLSSYNAQASEPEHPQHRAYRGSVSHALPYSPPSSSPAQVHKFLPPTPAILHHPTYPTAPFPQHNLMPRAPHAADTMQDPDYLPDASEKSRGKRKEGNGSATALPPAADNVNITVHFPVARIKRIMQADDDVGKVAQVTPVVVSKALELFMISLVTKAAAEAKERNSKRVSAVHLKNAVTKDEQFDFLNDIVSKVADAPAPDKSEGDMEVDGKKKKTPGRRRKKAESSSP</sequence>
<reference evidence="9" key="1">
    <citation type="submission" date="2023-01" db="EMBL/GenBank/DDBJ databases">
        <authorList>
            <person name="Van Ghelder C."/>
            <person name="Rancurel C."/>
        </authorList>
    </citation>
    <scope>NUCLEOTIDE SEQUENCE</scope>
    <source>
        <strain evidence="9">CNCM I-4278</strain>
    </source>
</reference>
<gene>
    <name evidence="9" type="ORF">PDIGIT_LOCUS10185</name>
</gene>
<dbReference type="EMBL" id="CAOQHR010000007">
    <property type="protein sequence ID" value="CAI6337077.1"/>
    <property type="molecule type" value="Genomic_DNA"/>
</dbReference>
<evidence type="ECO:0000256" key="6">
    <source>
        <dbReference type="ARBA" id="ARBA00075891"/>
    </source>
</evidence>
<dbReference type="GO" id="GO:0001046">
    <property type="term" value="F:core promoter sequence-specific DNA binding"/>
    <property type="evidence" value="ECO:0007669"/>
    <property type="project" value="TreeGrafter"/>
</dbReference>
<organism evidence="9 10">
    <name type="scientific">Periconia digitata</name>
    <dbReference type="NCBI Taxonomy" id="1303443"/>
    <lineage>
        <taxon>Eukaryota</taxon>
        <taxon>Fungi</taxon>
        <taxon>Dikarya</taxon>
        <taxon>Ascomycota</taxon>
        <taxon>Pezizomycotina</taxon>
        <taxon>Dothideomycetes</taxon>
        <taxon>Pleosporomycetidae</taxon>
        <taxon>Pleosporales</taxon>
        <taxon>Massarineae</taxon>
        <taxon>Periconiaceae</taxon>
        <taxon>Periconia</taxon>
    </lineage>
</organism>
<dbReference type="OrthoDB" id="653904at2759"/>
<comment type="subcellular location">
    <subcellularLocation>
        <location evidence="1">Nucleus</location>
    </subcellularLocation>
</comment>
<dbReference type="Gene3D" id="1.10.20.10">
    <property type="entry name" value="Histone, subunit A"/>
    <property type="match status" value="1"/>
</dbReference>
<evidence type="ECO:0000256" key="7">
    <source>
        <dbReference type="SAM" id="MobiDB-lite"/>
    </source>
</evidence>
<name>A0A9W4UL90_9PLEO</name>
<dbReference type="FunFam" id="1.10.20.10:FF:000036">
    <property type="entry name" value="CBF/NF-Y family transcription factor"/>
    <property type="match status" value="1"/>
</dbReference>
<dbReference type="InterPro" id="IPR003958">
    <property type="entry name" value="CBFA_NFYB_domain"/>
</dbReference>
<evidence type="ECO:0000256" key="4">
    <source>
        <dbReference type="ARBA" id="ARBA00065307"/>
    </source>
</evidence>
<dbReference type="PANTHER" id="PTHR10252">
    <property type="entry name" value="HISTONE-LIKE TRANSCRIPTION FACTOR CCAAT-RELATED"/>
    <property type="match status" value="1"/>
</dbReference>
<dbReference type="InterPro" id="IPR050568">
    <property type="entry name" value="Transcr_DNA_Rep_Reg"/>
</dbReference>
<feature type="compositionally biased region" description="Basic and acidic residues" evidence="7">
    <location>
        <begin position="219"/>
        <end position="231"/>
    </location>
</feature>
<feature type="compositionally biased region" description="Basic residues" evidence="7">
    <location>
        <begin position="232"/>
        <end position="243"/>
    </location>
</feature>
<comment type="subunit">
    <text evidence="4">Forms the NCT transcriptional regulatory complex with nctB and mot1.</text>
</comment>
<evidence type="ECO:0000313" key="9">
    <source>
        <dbReference type="EMBL" id="CAI6337077.1"/>
    </source>
</evidence>
<comment type="similarity">
    <text evidence="3">Belongs to the NC2 alpha/DRAP1 family.</text>
</comment>
<dbReference type="PANTHER" id="PTHR10252:SF5">
    <property type="entry name" value="DR1-ASSOCIATED COREPRESSOR"/>
    <property type="match status" value="1"/>
</dbReference>
<dbReference type="SUPFAM" id="SSF47113">
    <property type="entry name" value="Histone-fold"/>
    <property type="match status" value="1"/>
</dbReference>
<feature type="domain" description="Transcription factor CBF/NF-Y/archaeal histone" evidence="8">
    <location>
        <begin position="135"/>
        <end position="198"/>
    </location>
</feature>